<evidence type="ECO:0000259" key="9">
    <source>
        <dbReference type="PROSITE" id="PS51012"/>
    </source>
</evidence>
<dbReference type="AlphaFoldDB" id="A0A841T817"/>
<keyword evidence="4" id="KW-1003">Cell membrane</keyword>
<comment type="caution">
    <text evidence="10">The sequence shown here is derived from an EMBL/GenBank/DDBJ whole genome shotgun (WGS) entry which is preliminary data.</text>
</comment>
<feature type="domain" description="ABC transmembrane type-2" evidence="9">
    <location>
        <begin position="145"/>
        <end position="384"/>
    </location>
</feature>
<keyword evidence="3" id="KW-0813">Transport</keyword>
<keyword evidence="6 8" id="KW-1133">Transmembrane helix</keyword>
<evidence type="ECO:0000256" key="1">
    <source>
        <dbReference type="ARBA" id="ARBA00004651"/>
    </source>
</evidence>
<feature type="transmembrane region" description="Helical" evidence="8">
    <location>
        <begin position="195"/>
        <end position="216"/>
    </location>
</feature>
<evidence type="ECO:0000256" key="4">
    <source>
        <dbReference type="ARBA" id="ARBA00022475"/>
    </source>
</evidence>
<dbReference type="InterPro" id="IPR051449">
    <property type="entry name" value="ABC-2_transporter_component"/>
</dbReference>
<evidence type="ECO:0000313" key="11">
    <source>
        <dbReference type="Proteomes" id="UP000574133"/>
    </source>
</evidence>
<dbReference type="InterPro" id="IPR013525">
    <property type="entry name" value="ABC2_TM"/>
</dbReference>
<dbReference type="RefSeq" id="WP_185178744.1">
    <property type="nucleotide sequence ID" value="NZ_CBCSEP010000005.1"/>
</dbReference>
<keyword evidence="7 8" id="KW-0472">Membrane</keyword>
<name>A0A841T817_9BACL</name>
<keyword evidence="5 8" id="KW-0812">Transmembrane</keyword>
<proteinExistence type="inferred from homology"/>
<sequence length="389" mass="41849">MRALRIFWKDTLIMLRDRGTIINLFVLPLMFSSVLTLALGGVFGGGNDGGSSTIHIPIIANGEKSRMVMETIKQVEGVDWSESTLAEAKQKVEDGEILGAISLEDNPEGQVEAVYYANPAQLANSRLVYGQIQAAFSAMNDEQKNAAMTATIQSQPDLNLDDIYSQAGVGEAIGVQEEVVGGGANDVEPSSAQQYFPGFTVSFVFFIAATIAQYVFMEKDIGTMKRLLTSPTKSYAIMLGKLLPHFVVGFIQVLVIFSTGFFLFGLRLPNFGSILLVTAATVTAAVGFGLMITSLSKTQAQASGVATLFTFTLATVGGCYVPLFMMPSFMQTLAKATPQGWAMTAYQDILLKGYGILDVLPLIGVLLGFGLVFYLIGLIRFQFVSEGAH</sequence>
<evidence type="ECO:0000256" key="5">
    <source>
        <dbReference type="ARBA" id="ARBA00022692"/>
    </source>
</evidence>
<feature type="transmembrane region" description="Helical" evidence="8">
    <location>
        <begin position="21"/>
        <end position="43"/>
    </location>
</feature>
<dbReference type="PANTHER" id="PTHR30294">
    <property type="entry name" value="MEMBRANE COMPONENT OF ABC TRANSPORTER YHHJ-RELATED"/>
    <property type="match status" value="1"/>
</dbReference>
<reference evidence="10 11" key="1">
    <citation type="submission" date="2020-08" db="EMBL/GenBank/DDBJ databases">
        <title>Cohnella phylogeny.</title>
        <authorList>
            <person name="Dunlap C."/>
        </authorList>
    </citation>
    <scope>NUCLEOTIDE SEQUENCE [LARGE SCALE GENOMIC DNA]</scope>
    <source>
        <strain evidence="10 11">DSM 103658</strain>
    </source>
</reference>
<evidence type="ECO:0000256" key="6">
    <source>
        <dbReference type="ARBA" id="ARBA00022989"/>
    </source>
</evidence>
<comment type="similarity">
    <text evidence="2">Belongs to the ABC-2 integral membrane protein family.</text>
</comment>
<dbReference type="PANTHER" id="PTHR30294:SF38">
    <property type="entry name" value="TRANSPORT PERMEASE PROTEIN"/>
    <property type="match status" value="1"/>
</dbReference>
<dbReference type="GO" id="GO:0005886">
    <property type="term" value="C:plasma membrane"/>
    <property type="evidence" value="ECO:0007669"/>
    <property type="project" value="UniProtKB-SubCell"/>
</dbReference>
<feature type="transmembrane region" description="Helical" evidence="8">
    <location>
        <begin position="305"/>
        <end position="325"/>
    </location>
</feature>
<dbReference type="Proteomes" id="UP000574133">
    <property type="component" value="Unassembled WGS sequence"/>
</dbReference>
<feature type="transmembrane region" description="Helical" evidence="8">
    <location>
        <begin position="242"/>
        <end position="265"/>
    </location>
</feature>
<keyword evidence="11" id="KW-1185">Reference proteome</keyword>
<dbReference type="EMBL" id="JACJVN010000033">
    <property type="protein sequence ID" value="MBB6677464.1"/>
    <property type="molecule type" value="Genomic_DNA"/>
</dbReference>
<feature type="transmembrane region" description="Helical" evidence="8">
    <location>
        <begin position="359"/>
        <end position="379"/>
    </location>
</feature>
<dbReference type="PROSITE" id="PS51012">
    <property type="entry name" value="ABC_TM2"/>
    <property type="match status" value="1"/>
</dbReference>
<evidence type="ECO:0000256" key="3">
    <source>
        <dbReference type="ARBA" id="ARBA00022448"/>
    </source>
</evidence>
<accession>A0A841T817</accession>
<feature type="transmembrane region" description="Helical" evidence="8">
    <location>
        <begin position="271"/>
        <end position="293"/>
    </location>
</feature>
<comment type="subcellular location">
    <subcellularLocation>
        <location evidence="1">Cell membrane</location>
        <topology evidence="1">Multi-pass membrane protein</topology>
    </subcellularLocation>
</comment>
<dbReference type="Pfam" id="PF12698">
    <property type="entry name" value="ABC2_membrane_3"/>
    <property type="match status" value="1"/>
</dbReference>
<organism evidence="10 11">
    <name type="scientific">Cohnella lubricantis</name>
    <dbReference type="NCBI Taxonomy" id="2163172"/>
    <lineage>
        <taxon>Bacteria</taxon>
        <taxon>Bacillati</taxon>
        <taxon>Bacillota</taxon>
        <taxon>Bacilli</taxon>
        <taxon>Bacillales</taxon>
        <taxon>Paenibacillaceae</taxon>
        <taxon>Cohnella</taxon>
    </lineage>
</organism>
<evidence type="ECO:0000256" key="2">
    <source>
        <dbReference type="ARBA" id="ARBA00007783"/>
    </source>
</evidence>
<evidence type="ECO:0000256" key="8">
    <source>
        <dbReference type="SAM" id="Phobius"/>
    </source>
</evidence>
<protein>
    <submittedName>
        <fullName evidence="10">ABC transporter permease</fullName>
    </submittedName>
</protein>
<evidence type="ECO:0000256" key="7">
    <source>
        <dbReference type="ARBA" id="ARBA00023136"/>
    </source>
</evidence>
<dbReference type="GO" id="GO:0140359">
    <property type="term" value="F:ABC-type transporter activity"/>
    <property type="evidence" value="ECO:0007669"/>
    <property type="project" value="InterPro"/>
</dbReference>
<gene>
    <name evidence="10" type="ORF">H4Q31_09020</name>
</gene>
<evidence type="ECO:0000313" key="10">
    <source>
        <dbReference type="EMBL" id="MBB6677464.1"/>
    </source>
</evidence>
<dbReference type="InterPro" id="IPR047817">
    <property type="entry name" value="ABC2_TM_bact-type"/>
</dbReference>